<name>A0AAD2FWA2_9STRA</name>
<organism evidence="2 3">
    <name type="scientific">Cylindrotheca closterium</name>
    <dbReference type="NCBI Taxonomy" id="2856"/>
    <lineage>
        <taxon>Eukaryota</taxon>
        <taxon>Sar</taxon>
        <taxon>Stramenopiles</taxon>
        <taxon>Ochrophyta</taxon>
        <taxon>Bacillariophyta</taxon>
        <taxon>Bacillariophyceae</taxon>
        <taxon>Bacillariophycidae</taxon>
        <taxon>Bacillariales</taxon>
        <taxon>Bacillariaceae</taxon>
        <taxon>Cylindrotheca</taxon>
    </lineage>
</organism>
<dbReference type="AlphaFoldDB" id="A0AAD2FWA2"/>
<protein>
    <submittedName>
        <fullName evidence="2">Uncharacterized protein</fullName>
    </submittedName>
</protein>
<feature type="transmembrane region" description="Helical" evidence="1">
    <location>
        <begin position="135"/>
        <end position="157"/>
    </location>
</feature>
<evidence type="ECO:0000256" key="1">
    <source>
        <dbReference type="SAM" id="Phobius"/>
    </source>
</evidence>
<dbReference type="EMBL" id="CAKOGP040001869">
    <property type="protein sequence ID" value="CAJ1954511.1"/>
    <property type="molecule type" value="Genomic_DNA"/>
</dbReference>
<feature type="transmembrane region" description="Helical" evidence="1">
    <location>
        <begin position="12"/>
        <end position="32"/>
    </location>
</feature>
<evidence type="ECO:0000313" key="3">
    <source>
        <dbReference type="Proteomes" id="UP001295423"/>
    </source>
</evidence>
<keyword evidence="1" id="KW-0472">Membrane</keyword>
<dbReference type="Proteomes" id="UP001295423">
    <property type="component" value="Unassembled WGS sequence"/>
</dbReference>
<comment type="caution">
    <text evidence="2">The sequence shown here is derived from an EMBL/GenBank/DDBJ whole genome shotgun (WGS) entry which is preliminary data.</text>
</comment>
<keyword evidence="1" id="KW-1133">Transmembrane helix</keyword>
<feature type="transmembrane region" description="Helical" evidence="1">
    <location>
        <begin position="52"/>
        <end position="69"/>
    </location>
</feature>
<sequence>MEKQQTQSKGLQPEIGMVGSILFFVALFSLAIPDKEGYEQFRKCHGNCVNGILHAIGMPMAVSGVFLVVKSVSDSAEFTRHLQFCVTTGYLYLYLQYETDPFSPWIFYVLYLGIFDRILYPYLYLNTTLGRLKTLVIGIGLVLFNVGALETIGHGIFEHHHSYVLEFFNSVFHTPLYGINSVMGFVSPRSDHVCW</sequence>
<keyword evidence="1" id="KW-0812">Transmembrane</keyword>
<proteinExistence type="predicted"/>
<reference evidence="2" key="1">
    <citation type="submission" date="2023-08" db="EMBL/GenBank/DDBJ databases">
        <authorList>
            <person name="Audoor S."/>
            <person name="Bilcke G."/>
        </authorList>
    </citation>
    <scope>NUCLEOTIDE SEQUENCE</scope>
</reference>
<evidence type="ECO:0000313" key="2">
    <source>
        <dbReference type="EMBL" id="CAJ1954511.1"/>
    </source>
</evidence>
<feature type="transmembrane region" description="Helical" evidence="1">
    <location>
        <begin position="103"/>
        <end position="123"/>
    </location>
</feature>
<gene>
    <name evidence="2" type="ORF">CYCCA115_LOCUS15104</name>
</gene>
<accession>A0AAD2FWA2</accession>
<keyword evidence="3" id="KW-1185">Reference proteome</keyword>